<sequence length="902" mass="95368">MSRFILQSACRGRRPRGAGPQRLVSRSALVSRLLADRRAARVLCAPDGFGKTALACEYAEVMFGFQHVYWINGLSPCFLRDLDAGIVAEVLCRERSQCDLVVFDDVPGLDEERAAAFGAVVAALLAAGMEVLVITTPGREEGIALACPTERLDGRDLLVSAEEARGGEAASPAARGPLPLEARVPCLRWGEEGVACLLAGIAREALPPDLRLVQWTLLALGRGRRGAVEALLGPTRGEEAWAWLAERYPFLGLDDGEGAFETVPVAVDDLRAGLGAEGPAGARAVGIGDGDTLVLALATWLIGQDRFERGAALAAAFASTAALALWLPRAGGALLWHDAAEALGGLCDRVARRGLGDHPAVSLLMAAASAQRGDGPAAVALAQRALAAPARTSRTEAAAALVAYRWGASTLRAATLPPLVGWRDGALRADDAARGERACGPEAAPIADSAASASDERAVLDLLVAVTLAEARPQEALAIWATACLGAGAVAWDRGPWAQGLLLAAAWVVDALAATGAFEARREDWDLLGGNDFALLATVATTALEAMAATGNGVGYGGRRVAEALQRIEGALALAGLRACPLAVGRQRDRPLDAVAPSRPAASHPDAARGLAVPLASADLADLAVGAAHRVAGAAVPLRAPRLHVRLFGTMVVHIGETEVSSQLLSRKKARLLLALLVLHRDRELTRDGLVAMLWPQADPRTGTKSFYRLWGELAAILSVDGECPYLVRDHQRCHLNAALCTSDVMEFEELIRALLFGLAGGSTGWEEMLRQVQESFDGELLPAERRNETVVAFRRRYATELVDALVAASGRLRSFGELQGALWCAREALRRDRTREDGYAALMEAQLAVGQRAGALDTFLACRGYLADELGLDPSPQIMALHQRLIDGWGEFRGKGELLRG</sequence>
<accession>A0A6N8JMW5</accession>
<dbReference type="Proteomes" id="UP000463388">
    <property type="component" value="Unassembled WGS sequence"/>
</dbReference>
<dbReference type="EMBL" id="WSRR01000015">
    <property type="protein sequence ID" value="MVX61218.1"/>
    <property type="molecule type" value="Genomic_DNA"/>
</dbReference>
<dbReference type="AlphaFoldDB" id="A0A6N8JMW5"/>
<dbReference type="InterPro" id="IPR005158">
    <property type="entry name" value="BTAD"/>
</dbReference>
<keyword evidence="3" id="KW-1185">Reference proteome</keyword>
<gene>
    <name evidence="2" type="ORF">GKZ27_07100</name>
</gene>
<name>A0A6N8JMW5_9ACTN</name>
<proteinExistence type="predicted"/>
<protein>
    <recommendedName>
        <fullName evidence="1">Bacterial transcriptional activator domain-containing protein</fullName>
    </recommendedName>
</protein>
<dbReference type="PANTHER" id="PTHR35807">
    <property type="entry name" value="TRANSCRIPTIONAL REGULATOR REDD-RELATED"/>
    <property type="match status" value="1"/>
</dbReference>
<dbReference type="InterPro" id="IPR051677">
    <property type="entry name" value="AfsR-DnrI-RedD_regulator"/>
</dbReference>
<feature type="domain" description="Bacterial transcriptional activator" evidence="1">
    <location>
        <begin position="743"/>
        <end position="887"/>
    </location>
</feature>
<dbReference type="Gene3D" id="1.25.40.10">
    <property type="entry name" value="Tetratricopeptide repeat domain"/>
    <property type="match status" value="1"/>
</dbReference>
<dbReference type="Pfam" id="PF03704">
    <property type="entry name" value="BTAD"/>
    <property type="match status" value="1"/>
</dbReference>
<evidence type="ECO:0000259" key="1">
    <source>
        <dbReference type="SMART" id="SM01043"/>
    </source>
</evidence>
<comment type="caution">
    <text evidence="2">The sequence shown here is derived from an EMBL/GenBank/DDBJ whole genome shotgun (WGS) entry which is preliminary data.</text>
</comment>
<dbReference type="SMART" id="SM01043">
    <property type="entry name" value="BTAD"/>
    <property type="match status" value="1"/>
</dbReference>
<dbReference type="InterPro" id="IPR036388">
    <property type="entry name" value="WH-like_DNA-bd_sf"/>
</dbReference>
<evidence type="ECO:0000313" key="2">
    <source>
        <dbReference type="EMBL" id="MVX61218.1"/>
    </source>
</evidence>
<dbReference type="SUPFAM" id="SSF48452">
    <property type="entry name" value="TPR-like"/>
    <property type="match status" value="1"/>
</dbReference>
<dbReference type="Gene3D" id="1.10.10.10">
    <property type="entry name" value="Winged helix-like DNA-binding domain superfamily/Winged helix DNA-binding domain"/>
    <property type="match status" value="1"/>
</dbReference>
<dbReference type="InterPro" id="IPR011990">
    <property type="entry name" value="TPR-like_helical_dom_sf"/>
</dbReference>
<dbReference type="RefSeq" id="WP_160346262.1">
    <property type="nucleotide sequence ID" value="NZ_WSRR01000015.1"/>
</dbReference>
<evidence type="ECO:0000313" key="3">
    <source>
        <dbReference type="Proteomes" id="UP000463388"/>
    </source>
</evidence>
<organism evidence="2 3">
    <name type="scientific">Adlercreutzia mucosicola</name>
    <dbReference type="NCBI Taxonomy" id="580026"/>
    <lineage>
        <taxon>Bacteria</taxon>
        <taxon>Bacillati</taxon>
        <taxon>Actinomycetota</taxon>
        <taxon>Coriobacteriia</taxon>
        <taxon>Eggerthellales</taxon>
        <taxon>Eggerthellaceae</taxon>
        <taxon>Adlercreutzia</taxon>
    </lineage>
</organism>
<dbReference type="OrthoDB" id="3185430at2"/>
<reference evidence="2 3" key="1">
    <citation type="submission" date="2019-12" db="EMBL/GenBank/DDBJ databases">
        <title>Microbes associate with the intestines of laboratory mice.</title>
        <authorList>
            <person name="Navarre W."/>
            <person name="Wong E."/>
        </authorList>
    </citation>
    <scope>NUCLEOTIDE SEQUENCE [LARGE SCALE GENOMIC DNA]</scope>
    <source>
        <strain evidence="2 3">NM66_B29</strain>
    </source>
</reference>